<feature type="transmembrane region" description="Helical" evidence="8">
    <location>
        <begin position="139"/>
        <end position="162"/>
    </location>
</feature>
<dbReference type="OrthoDB" id="6132759at2759"/>
<feature type="region of interest" description="Disordered" evidence="7">
    <location>
        <begin position="571"/>
        <end position="597"/>
    </location>
</feature>
<dbReference type="AlphaFoldDB" id="A0A423VQ75"/>
<comment type="subcellular location">
    <subcellularLocation>
        <location evidence="1">Membrane</location>
        <topology evidence="1">Multi-pass membrane protein</topology>
    </subcellularLocation>
</comment>
<comment type="similarity">
    <text evidence="2 6">Belongs to the sodium:solute symporter (SSF) (TC 2.A.21) family.</text>
</comment>
<dbReference type="CDD" id="cd11476">
    <property type="entry name" value="SLC5sbd_DUR3"/>
    <property type="match status" value="1"/>
</dbReference>
<dbReference type="GO" id="GO:0005886">
    <property type="term" value="C:plasma membrane"/>
    <property type="evidence" value="ECO:0007669"/>
    <property type="project" value="TreeGrafter"/>
</dbReference>
<feature type="transmembrane region" description="Helical" evidence="8">
    <location>
        <begin position="432"/>
        <end position="453"/>
    </location>
</feature>
<name>A0A423VQ75_9PEZI</name>
<keyword evidence="5 8" id="KW-0472">Membrane</keyword>
<feature type="transmembrane region" description="Helical" evidence="8">
    <location>
        <begin position="628"/>
        <end position="648"/>
    </location>
</feature>
<feature type="transmembrane region" description="Helical" evidence="8">
    <location>
        <begin position="168"/>
        <end position="186"/>
    </location>
</feature>
<evidence type="ECO:0008006" key="11">
    <source>
        <dbReference type="Google" id="ProtNLM"/>
    </source>
</evidence>
<protein>
    <recommendedName>
        <fullName evidence="11">Urea active transporter</fullName>
    </recommendedName>
</protein>
<dbReference type="PANTHER" id="PTHR46154:SF2">
    <property type="entry name" value="SOLUTE SYMPORTER FAMILY TRANSPORTER (AFU_ORTHOLOGUE AFUA_6G03200)"/>
    <property type="match status" value="1"/>
</dbReference>
<dbReference type="STRING" id="356882.A0A423VQ75"/>
<feature type="transmembrane region" description="Helical" evidence="8">
    <location>
        <begin position="93"/>
        <end position="111"/>
    </location>
</feature>
<dbReference type="InterPro" id="IPR001734">
    <property type="entry name" value="Na/solute_symporter"/>
</dbReference>
<feature type="transmembrane region" description="Helical" evidence="8">
    <location>
        <begin position="198"/>
        <end position="217"/>
    </location>
</feature>
<feature type="transmembrane region" description="Helical" evidence="8">
    <location>
        <begin position="500"/>
        <end position="521"/>
    </location>
</feature>
<feature type="transmembrane region" description="Helical" evidence="8">
    <location>
        <begin position="359"/>
        <end position="383"/>
    </location>
</feature>
<accession>A0A423VQ75</accession>
<feature type="transmembrane region" description="Helical" evidence="8">
    <location>
        <begin position="404"/>
        <end position="426"/>
    </location>
</feature>
<evidence type="ECO:0000256" key="6">
    <source>
        <dbReference type="RuleBase" id="RU362091"/>
    </source>
</evidence>
<dbReference type="Proteomes" id="UP000283895">
    <property type="component" value="Unassembled WGS sequence"/>
</dbReference>
<feature type="transmembrane region" description="Helical" evidence="8">
    <location>
        <begin position="660"/>
        <end position="684"/>
    </location>
</feature>
<evidence type="ECO:0000256" key="5">
    <source>
        <dbReference type="ARBA" id="ARBA00023136"/>
    </source>
</evidence>
<evidence type="ECO:0000256" key="4">
    <source>
        <dbReference type="ARBA" id="ARBA00022989"/>
    </source>
</evidence>
<evidence type="ECO:0000313" key="9">
    <source>
        <dbReference type="EMBL" id="ROV93171.1"/>
    </source>
</evidence>
<evidence type="ECO:0000313" key="10">
    <source>
        <dbReference type="Proteomes" id="UP000283895"/>
    </source>
</evidence>
<feature type="transmembrane region" description="Helical" evidence="8">
    <location>
        <begin position="460"/>
        <end position="480"/>
    </location>
</feature>
<gene>
    <name evidence="9" type="ORF">VMCG_08744</name>
</gene>
<organism evidence="9 10">
    <name type="scientific">Cytospora schulzeri</name>
    <dbReference type="NCBI Taxonomy" id="448051"/>
    <lineage>
        <taxon>Eukaryota</taxon>
        <taxon>Fungi</taxon>
        <taxon>Dikarya</taxon>
        <taxon>Ascomycota</taxon>
        <taxon>Pezizomycotina</taxon>
        <taxon>Sordariomycetes</taxon>
        <taxon>Sordariomycetidae</taxon>
        <taxon>Diaporthales</taxon>
        <taxon>Cytosporaceae</taxon>
        <taxon>Cytospora</taxon>
    </lineage>
</organism>
<dbReference type="Pfam" id="PF00474">
    <property type="entry name" value="SSF"/>
    <property type="match status" value="1"/>
</dbReference>
<sequence length="708" mass="75118">MAGGDGIRVLGEGVGYGIVVGIGAFFAVMMMVITYMQNRYTTYSTKHSEEFNTASRSVKPGLIAAGIVSSWTWSSTLLTSSTFAYSYGIGGPMWYAAMGSSQILLFSLIAIKIKTNAPGAHTFPEIILAHHGRWNHITYLFFAWATNLLVGACLVLGGSQVVGAMSGVNVYGACFLIPLVVSAYVISGGLRSTFIADYAHTVILFVAILTFGFSMYATSPTVGSIGKFYDMLVEASKTMPIASNAHGGSYLTFKSNDGLVFAIDLLVAGFCTVWLDQAYWQRAIASRPETSVKAYLFGGMAWYGIPFGFATAMGLGCAALSASPSFPTYPDPLSAAQVGSGLSAPATAIALLGKGGAGLMLLLLFMAVTSATSAELIAVSSLITFDVYKTYIKPTATSDQLVRVSHVGIIIFSIILAAFCCILNAVSIDLTWILTILGIIVGGASIPVGMILLWEPMSSIAAIVSPWIGLALGMVAWLVVTKQRSGSITVATTGDVTNAVAGNITSCCAGIIAAFVLSYIFPGKWGAAEAERDVHAKIRLNKILYGVPGDSPAEGDGGELDNQRTVSDIEKAGGRASPATAEDKNGPQPASDPNPETLVPTGNAIVDFLEASYSKPMDPAEARRATKLAYAFNIVYWAIALILVPFTFFGTEWEFSRAGFTGWCVVSFIWVWFSAIVCIMWPLWESRGTMVAIVKGISRDIRGKKDKS</sequence>
<dbReference type="Gene3D" id="1.20.1730.10">
    <property type="entry name" value="Sodium/glucose cotransporter"/>
    <property type="match status" value="1"/>
</dbReference>
<evidence type="ECO:0000256" key="3">
    <source>
        <dbReference type="ARBA" id="ARBA00022692"/>
    </source>
</evidence>
<proteinExistence type="inferred from homology"/>
<keyword evidence="4 8" id="KW-1133">Transmembrane helix</keyword>
<feature type="transmembrane region" description="Helical" evidence="8">
    <location>
        <begin position="259"/>
        <end position="280"/>
    </location>
</feature>
<dbReference type="GO" id="GO:0015204">
    <property type="term" value="F:urea transmembrane transporter activity"/>
    <property type="evidence" value="ECO:0007669"/>
    <property type="project" value="InterPro"/>
</dbReference>
<feature type="transmembrane region" description="Helical" evidence="8">
    <location>
        <begin position="14"/>
        <end position="36"/>
    </location>
</feature>
<comment type="caution">
    <text evidence="9">The sequence shown here is derived from an EMBL/GenBank/DDBJ whole genome shotgun (WGS) entry which is preliminary data.</text>
</comment>
<evidence type="ECO:0000256" key="2">
    <source>
        <dbReference type="ARBA" id="ARBA00006434"/>
    </source>
</evidence>
<dbReference type="InterPro" id="IPR038377">
    <property type="entry name" value="Na/Glc_symporter_sf"/>
</dbReference>
<keyword evidence="10" id="KW-1185">Reference proteome</keyword>
<dbReference type="PANTHER" id="PTHR46154">
    <property type="match status" value="1"/>
</dbReference>
<evidence type="ECO:0000256" key="8">
    <source>
        <dbReference type="SAM" id="Phobius"/>
    </source>
</evidence>
<evidence type="ECO:0000256" key="7">
    <source>
        <dbReference type="SAM" id="MobiDB-lite"/>
    </source>
</evidence>
<dbReference type="InterPro" id="IPR031155">
    <property type="entry name" value="DUR"/>
</dbReference>
<reference evidence="9 10" key="1">
    <citation type="submission" date="2015-09" db="EMBL/GenBank/DDBJ databases">
        <title>Host preference determinants of Valsa canker pathogens revealed by comparative genomics.</title>
        <authorList>
            <person name="Yin Z."/>
            <person name="Huang L."/>
        </authorList>
    </citation>
    <scope>NUCLEOTIDE SEQUENCE [LARGE SCALE GENOMIC DNA]</scope>
    <source>
        <strain evidence="9 10">03-1</strain>
    </source>
</reference>
<evidence type="ECO:0000256" key="1">
    <source>
        <dbReference type="ARBA" id="ARBA00004141"/>
    </source>
</evidence>
<keyword evidence="3 8" id="KW-0812">Transmembrane</keyword>
<dbReference type="EMBL" id="LKEA01000046">
    <property type="protein sequence ID" value="ROV93171.1"/>
    <property type="molecule type" value="Genomic_DNA"/>
</dbReference>
<dbReference type="PROSITE" id="PS50283">
    <property type="entry name" value="NA_SOLUT_SYMP_3"/>
    <property type="match status" value="1"/>
</dbReference>
<feature type="transmembrane region" description="Helical" evidence="8">
    <location>
        <begin position="301"/>
        <end position="322"/>
    </location>
</feature>